<accession>A0A2P8DXJ7</accession>
<comment type="caution">
    <text evidence="3">The sequence shown here is derived from an EMBL/GenBank/DDBJ whole genome shotgun (WGS) entry which is preliminary data.</text>
</comment>
<keyword evidence="1" id="KW-0813">Transport</keyword>
<dbReference type="Proteomes" id="UP000240708">
    <property type="component" value="Unassembled WGS sequence"/>
</dbReference>
<dbReference type="SUPFAM" id="SSF56935">
    <property type="entry name" value="Porins"/>
    <property type="match status" value="1"/>
</dbReference>
<dbReference type="GO" id="GO:0009279">
    <property type="term" value="C:cell outer membrane"/>
    <property type="evidence" value="ECO:0007669"/>
    <property type="project" value="UniProtKB-SubCell"/>
</dbReference>
<name>A0A2P8DXJ7_9BACT</name>
<comment type="similarity">
    <text evidence="1">Belongs to the TonB-dependent receptor family.</text>
</comment>
<evidence type="ECO:0000256" key="1">
    <source>
        <dbReference type="PROSITE-ProRule" id="PRU01360"/>
    </source>
</evidence>
<comment type="subcellular location">
    <subcellularLocation>
        <location evidence="1">Cell outer membrane</location>
        <topology evidence="1">Multi-pass membrane protein</topology>
    </subcellularLocation>
</comment>
<protein>
    <submittedName>
        <fullName evidence="3">TonB-dependent receptor-like protein</fullName>
    </submittedName>
</protein>
<keyword evidence="4" id="KW-1185">Reference proteome</keyword>
<dbReference type="InterPro" id="IPR012910">
    <property type="entry name" value="Plug_dom"/>
</dbReference>
<dbReference type="InterPro" id="IPR039426">
    <property type="entry name" value="TonB-dep_rcpt-like"/>
</dbReference>
<gene>
    <name evidence="3" type="ORF">CLV48_11133</name>
</gene>
<evidence type="ECO:0000259" key="2">
    <source>
        <dbReference type="Pfam" id="PF07715"/>
    </source>
</evidence>
<evidence type="ECO:0000313" key="3">
    <source>
        <dbReference type="EMBL" id="PSL01944.1"/>
    </source>
</evidence>
<evidence type="ECO:0000313" key="4">
    <source>
        <dbReference type="Proteomes" id="UP000240708"/>
    </source>
</evidence>
<dbReference type="Gene3D" id="2.170.130.10">
    <property type="entry name" value="TonB-dependent receptor, plug domain"/>
    <property type="match status" value="1"/>
</dbReference>
<dbReference type="OrthoDB" id="679547at2"/>
<dbReference type="EMBL" id="PYGF01000011">
    <property type="protein sequence ID" value="PSL01944.1"/>
    <property type="molecule type" value="Genomic_DNA"/>
</dbReference>
<feature type="domain" description="TonB-dependent receptor plug" evidence="2">
    <location>
        <begin position="709"/>
        <end position="802"/>
    </location>
</feature>
<keyword evidence="1" id="KW-1134">Transmembrane beta strand</keyword>
<dbReference type="Pfam" id="PF07715">
    <property type="entry name" value="Plug"/>
    <property type="match status" value="1"/>
</dbReference>
<reference evidence="3 4" key="1">
    <citation type="submission" date="2018-03" db="EMBL/GenBank/DDBJ databases">
        <title>Genomic Encyclopedia of Archaeal and Bacterial Type Strains, Phase II (KMG-II): from individual species to whole genera.</title>
        <authorList>
            <person name="Goeker M."/>
        </authorList>
    </citation>
    <scope>NUCLEOTIDE SEQUENCE [LARGE SCALE GENOMIC DNA]</scope>
    <source>
        <strain evidence="3 4">DSM 28057</strain>
    </source>
</reference>
<keyword evidence="1" id="KW-0472">Membrane</keyword>
<keyword evidence="3" id="KW-0675">Receptor</keyword>
<proteinExistence type="inferred from homology"/>
<organism evidence="3 4">
    <name type="scientific">Cecembia rubra</name>
    <dbReference type="NCBI Taxonomy" id="1485585"/>
    <lineage>
        <taxon>Bacteria</taxon>
        <taxon>Pseudomonadati</taxon>
        <taxon>Bacteroidota</taxon>
        <taxon>Cytophagia</taxon>
        <taxon>Cytophagales</taxon>
        <taxon>Cyclobacteriaceae</taxon>
        <taxon>Cecembia</taxon>
    </lineage>
</organism>
<dbReference type="InterPro" id="IPR037066">
    <property type="entry name" value="Plug_dom_sf"/>
</dbReference>
<dbReference type="RefSeq" id="WP_106568394.1">
    <property type="nucleotide sequence ID" value="NZ_JAUVYL010000015.1"/>
</dbReference>
<dbReference type="PROSITE" id="PS52016">
    <property type="entry name" value="TONB_DEPENDENT_REC_3"/>
    <property type="match status" value="1"/>
</dbReference>
<dbReference type="Gene3D" id="2.60.40.1930">
    <property type="match status" value="1"/>
</dbReference>
<dbReference type="AlphaFoldDB" id="A0A2P8DXJ7"/>
<sequence length="904" mass="100559">MKKIKYLIPFLLIPAIYIFTAFKEKPGISELTEKIISMMEFYVDEIPEEKVFLHLDKNLYAAGDNIWFSVYMTAGSPDVPSPLSKVVYVDLLDNEGRLLQQRTVKMEDGHGYGDLKLDLFTQEGLYHIKAYSYWLKGFGEDAVFQTSIQVLDPYNLKFQPSVTFDKKENGNQVNYLAKISAVDNSLKPLSGDSLHYELVNRDKTIQKGIFILDQNGQYEFSFDLPAASLNQVTALELKQVENEDFAISRRFVLPFPSFSIDVQFLPEGGDLIAGFNNKVAVRAVYPDGSPVKLQGKVVSGSQEVEFSTNESGLAAFNITPQAGQNITTELVTDSGKLNKSVGQVKTKGVNLSVDNTNENLVNILIQSNNFTEISPTGEGLLVIHARGRIGHMQMINLQNGVTGARVNKTQLPEGINQVTIFEPGGTPLAERLIFIPVEKEVSLKLEANQVNSQPRGKNKWKLLLEGEAFEGGNYSVSITDANESPYSNQSHIISYLKMESELKGIIHNPKQFFGESRDDQGIDLVMLTHGWRRFNWEKVLAGKMENKNFIEQGINVTGTVSPKNGGRRGLSGGVLNVFSKGKEEEFFAVEFGENGKFILDDLDFQDTTLLTISASDKRQKEFVNLEMDPPLSKYVSWEGFKPKVGNFHISPVVREYLLQAEKRRASEAAFGEVQEIKLDEFVIKSEKIDPNEEQIVRMYGKGDASLRPEDISGFEGFRDIFQLLQGRFAGVRVTPDPMGMPSITIRGVGSLQAGGPPLILLDNVPVDISFASSISPRDLASVEVFKDAASLAVFGATGGSGVIALYTKRGAGIGDLGNGVFNLRFPGYSVTREFYMPRYDKESSPAPDFRSTLYWNPKLTLNGNSADIEFFNNDVVQKFKVVVQGMDNMGRLSYLEQEINLNRN</sequence>
<keyword evidence="1" id="KW-0998">Cell outer membrane</keyword>
<keyword evidence="1" id="KW-0812">Transmembrane</keyword>